<dbReference type="AlphaFoldDB" id="A0A8S9UMD5"/>
<evidence type="ECO:0000313" key="3">
    <source>
        <dbReference type="EMBL" id="KAF4140602.1"/>
    </source>
</evidence>
<accession>A0A8S9UMD5</accession>
<protein>
    <submittedName>
        <fullName evidence="3">Uncharacterized protein</fullName>
    </submittedName>
</protein>
<evidence type="ECO:0000256" key="1">
    <source>
        <dbReference type="SAM" id="MobiDB-lite"/>
    </source>
</evidence>
<dbReference type="EMBL" id="JAACNO010002567">
    <property type="protein sequence ID" value="KAF4132226.1"/>
    <property type="molecule type" value="Genomic_DNA"/>
</dbReference>
<evidence type="ECO:0000313" key="4">
    <source>
        <dbReference type="Proteomes" id="UP000704712"/>
    </source>
</evidence>
<sequence>MWSTGRQLVTRCGGSQLHPERACIVTALRTLALDFGLLTITWELDAYRVDGLMLLGSVYRTASATLEQSEGAQRLEWLPKAGLADLHLHHEGGELLPAAHAIPRAPARGQIADVMSWTLEKYGVLWVHPTKPRWRGGGEGRIGLRDFLVVLITSFPTILARREESHEVRMAASPRDHPITATVSTHGQLVISTRAAGPACGIQVDSQSRSYSGLRNRTCAYSTFIHTSISRAGSASEQRSAGGGFPGDTTRPMCSERPAAGAARWKS</sequence>
<evidence type="ECO:0000313" key="2">
    <source>
        <dbReference type="EMBL" id="KAF4132226.1"/>
    </source>
</evidence>
<dbReference type="Proteomes" id="UP000704712">
    <property type="component" value="Unassembled WGS sequence"/>
</dbReference>
<dbReference type="EMBL" id="JAACNO010001441">
    <property type="protein sequence ID" value="KAF4140602.1"/>
    <property type="molecule type" value="Genomic_DNA"/>
</dbReference>
<comment type="caution">
    <text evidence="3">The sequence shown here is derived from an EMBL/GenBank/DDBJ whole genome shotgun (WGS) entry which is preliminary data.</text>
</comment>
<reference evidence="3" key="1">
    <citation type="submission" date="2020-03" db="EMBL/GenBank/DDBJ databases">
        <title>Hybrid Assembly of Korean Phytophthora infestans isolates.</title>
        <authorList>
            <person name="Prokchorchik M."/>
            <person name="Lee Y."/>
            <person name="Seo J."/>
            <person name="Cho J.-H."/>
            <person name="Park Y.-E."/>
            <person name="Jang D.-C."/>
            <person name="Im J.-S."/>
            <person name="Choi J.-G."/>
            <person name="Park H.-J."/>
            <person name="Lee G.-B."/>
            <person name="Lee Y.-G."/>
            <person name="Hong S.-Y."/>
            <person name="Cho K."/>
            <person name="Sohn K.H."/>
        </authorList>
    </citation>
    <scope>NUCLEOTIDE SEQUENCE</scope>
    <source>
        <strain evidence="3">KR_2_A2</strain>
    </source>
</reference>
<proteinExistence type="predicted"/>
<feature type="region of interest" description="Disordered" evidence="1">
    <location>
        <begin position="232"/>
        <end position="267"/>
    </location>
</feature>
<gene>
    <name evidence="3" type="ORF">GN958_ATG10209</name>
    <name evidence="2" type="ORF">GN958_ATG18582</name>
</gene>
<organism evidence="3 4">
    <name type="scientific">Phytophthora infestans</name>
    <name type="common">Potato late blight agent</name>
    <name type="synonym">Botrytis infestans</name>
    <dbReference type="NCBI Taxonomy" id="4787"/>
    <lineage>
        <taxon>Eukaryota</taxon>
        <taxon>Sar</taxon>
        <taxon>Stramenopiles</taxon>
        <taxon>Oomycota</taxon>
        <taxon>Peronosporomycetes</taxon>
        <taxon>Peronosporales</taxon>
        <taxon>Peronosporaceae</taxon>
        <taxon>Phytophthora</taxon>
    </lineage>
</organism>
<name>A0A8S9UMD5_PHYIN</name>